<keyword evidence="3" id="KW-1185">Reference proteome</keyword>
<dbReference type="SMART" id="SM00458">
    <property type="entry name" value="RICIN"/>
    <property type="match status" value="1"/>
</dbReference>
<dbReference type="HOGENOM" id="CLU_1427250_0_0_11"/>
<dbReference type="RefSeq" id="WP_014151581.1">
    <property type="nucleotide sequence ID" value="NC_016113.1"/>
</dbReference>
<dbReference type="KEGG" id="scy:SCATT_p06000"/>
<geneLocation type="plasmid" evidence="2 3">
    <name>pSCATT</name>
</geneLocation>
<protein>
    <submittedName>
        <fullName evidence="2">Ricin B lectin</fullName>
    </submittedName>
</protein>
<feature type="domain" description="Ricin B lectin" evidence="1">
    <location>
        <begin position="47"/>
        <end position="184"/>
    </location>
</feature>
<dbReference type="EMBL" id="CP003229">
    <property type="protein sequence ID" value="AEW98793.1"/>
    <property type="molecule type" value="Genomic_DNA"/>
</dbReference>
<name>F8JJ97_STREN</name>
<keyword evidence="2" id="KW-0430">Lectin</keyword>
<gene>
    <name evidence="2" type="ordered locus">SCATT_p06000</name>
</gene>
<evidence type="ECO:0000313" key="2">
    <source>
        <dbReference type="EMBL" id="AEW98793.1"/>
    </source>
</evidence>
<organism evidence="2 3">
    <name type="scientific">Streptantibioticus cattleyicolor (strain ATCC 35852 / DSM 46488 / JCM 4925 / NBRC 14057 / NRRL 8057)</name>
    <name type="common">Streptomyces cattleya</name>
    <dbReference type="NCBI Taxonomy" id="1003195"/>
    <lineage>
        <taxon>Bacteria</taxon>
        <taxon>Bacillati</taxon>
        <taxon>Actinomycetota</taxon>
        <taxon>Actinomycetes</taxon>
        <taxon>Kitasatosporales</taxon>
        <taxon>Streptomycetaceae</taxon>
        <taxon>Streptantibioticus</taxon>
    </lineage>
</organism>
<dbReference type="PATRIC" id="fig|1003195.11.peg.1090"/>
<evidence type="ECO:0000313" key="3">
    <source>
        <dbReference type="Proteomes" id="UP000007842"/>
    </source>
</evidence>
<dbReference type="SUPFAM" id="SSF50370">
    <property type="entry name" value="Ricin B-like lectins"/>
    <property type="match status" value="1"/>
</dbReference>
<dbReference type="GO" id="GO:0030246">
    <property type="term" value="F:carbohydrate binding"/>
    <property type="evidence" value="ECO:0007669"/>
    <property type="project" value="UniProtKB-KW"/>
</dbReference>
<dbReference type="OrthoDB" id="5381276at2"/>
<keyword evidence="2" id="KW-0614">Plasmid</keyword>
<dbReference type="PROSITE" id="PS50231">
    <property type="entry name" value="RICIN_B_LECTIN"/>
    <property type="match status" value="1"/>
</dbReference>
<dbReference type="AlphaFoldDB" id="F8JJ97"/>
<evidence type="ECO:0000259" key="1">
    <source>
        <dbReference type="SMART" id="SM00458"/>
    </source>
</evidence>
<accession>G8XGW6</accession>
<dbReference type="InterPro" id="IPR000772">
    <property type="entry name" value="Ricin_B_lectin"/>
</dbReference>
<dbReference type="KEGG" id="sct:SCAT_p1132"/>
<dbReference type="InterPro" id="IPR035992">
    <property type="entry name" value="Ricin_B-like_lectins"/>
</dbReference>
<dbReference type="CDD" id="cd00161">
    <property type="entry name" value="beta-trefoil_Ricin-like"/>
    <property type="match status" value="1"/>
</dbReference>
<sequence>MMRKRWSVGAGLIAGVAAGALAWGSLTPAAAVRPASGAATPRAVDVERVSLRLAAAPGQVADVSGASHDDMARVIQWAWTGAPNQLWEPHEFDNGFFAFRSVNSGKCLNVRGGGHEDGAEVIQYHCDTAPNEQWRLVPAGNGYHVVSRASGKCLNVRGGLGHGNPLIQYTCQHGGLANDVWLPVWEPAAR</sequence>
<reference evidence="3" key="1">
    <citation type="submission" date="2011-12" db="EMBL/GenBank/DDBJ databases">
        <title>Complete genome sequence of Streptomyces cattleya strain DSM 46488.</title>
        <authorList>
            <person name="Ou H.-Y."/>
            <person name="Li P."/>
            <person name="Zhao C."/>
            <person name="O'Hagan D."/>
            <person name="Deng Z."/>
        </authorList>
    </citation>
    <scope>NUCLEOTIDE SEQUENCE [LARGE SCALE GENOMIC DNA]</scope>
    <source>
        <strain evidence="3">ATCC 35852 / DSM 46488 / JCM 4925 / NBRC 14057 / NRRL 8057</strain>
        <plasmid evidence="3">Plasmid pSCATT</plasmid>
    </source>
</reference>
<dbReference type="Proteomes" id="UP000007842">
    <property type="component" value="Plasmid pSCATT"/>
</dbReference>
<proteinExistence type="predicted"/>
<dbReference type="Gene3D" id="2.80.10.50">
    <property type="match status" value="2"/>
</dbReference>
<accession>F8JJ97</accession>
<dbReference type="Pfam" id="PF14200">
    <property type="entry name" value="RicinB_lectin_2"/>
    <property type="match status" value="1"/>
</dbReference>